<dbReference type="EMBL" id="JBIAWJ010000033">
    <property type="protein sequence ID" value="MFF4527162.1"/>
    <property type="molecule type" value="Genomic_DNA"/>
</dbReference>
<dbReference type="PANTHER" id="PTHR46438:SF11">
    <property type="entry name" value="LIPASE-RELATED"/>
    <property type="match status" value="1"/>
</dbReference>
<sequence>MALISSFIAAVDRPGRSVRAAAGYLHDLLTAAPPGPESGRRRDSEEVAAPARTASFVMGSAAGLGPVTVAYEQQGTGEPLVLLHGVGHHRQAWDAIVPLLAGQRKTIAMDLPGFGESPDLDPTVSRDLPTAVAWLGAVFAELGMERPHVVGHSLGGLIALHLGQAGLARSVTALAPAGFWTDAERRHTYSLLAAARQSVRLLPDTAMVRLAHTAAARAALAGTLYGRPDRCPPETLVSDLRALRDATAFSATLRAGRAPGLFTGDIPDVPVTIVWGACDRILPPRQAARVLGMIPRARLVQLPDCGHIPMNDAPDLVARIILEATPSASQEQ</sequence>
<proteinExistence type="predicted"/>
<dbReference type="Proteomes" id="UP001602058">
    <property type="component" value="Unassembled WGS sequence"/>
</dbReference>
<protein>
    <submittedName>
        <fullName evidence="2">Alpha/beta fold hydrolase</fullName>
    </submittedName>
</protein>
<dbReference type="PANTHER" id="PTHR46438">
    <property type="entry name" value="ALPHA/BETA-HYDROLASES SUPERFAMILY PROTEIN"/>
    <property type="match status" value="1"/>
</dbReference>
<reference evidence="2 3" key="1">
    <citation type="submission" date="2024-10" db="EMBL/GenBank/DDBJ databases">
        <title>The Natural Products Discovery Center: Release of the First 8490 Sequenced Strains for Exploring Actinobacteria Biosynthetic Diversity.</title>
        <authorList>
            <person name="Kalkreuter E."/>
            <person name="Kautsar S.A."/>
            <person name="Yang D."/>
            <person name="Bader C.D."/>
            <person name="Teijaro C.N."/>
            <person name="Fluegel L."/>
            <person name="Davis C.M."/>
            <person name="Simpson J.R."/>
            <person name="Lauterbach L."/>
            <person name="Steele A.D."/>
            <person name="Gui C."/>
            <person name="Meng S."/>
            <person name="Li G."/>
            <person name="Viehrig K."/>
            <person name="Ye F."/>
            <person name="Su P."/>
            <person name="Kiefer A.F."/>
            <person name="Nichols A."/>
            <person name="Cepeda A.J."/>
            <person name="Yan W."/>
            <person name="Fan B."/>
            <person name="Jiang Y."/>
            <person name="Adhikari A."/>
            <person name="Zheng C.-J."/>
            <person name="Schuster L."/>
            <person name="Cowan T.M."/>
            <person name="Smanski M.J."/>
            <person name="Chevrette M.G."/>
            <person name="De Carvalho L.P.S."/>
            <person name="Shen B."/>
        </authorList>
    </citation>
    <scope>NUCLEOTIDE SEQUENCE [LARGE SCALE GENOMIC DNA]</scope>
    <source>
        <strain evidence="2 3">NPDC001390</strain>
    </source>
</reference>
<feature type="domain" description="AB hydrolase-1" evidence="1">
    <location>
        <begin position="80"/>
        <end position="319"/>
    </location>
</feature>
<evidence type="ECO:0000313" key="3">
    <source>
        <dbReference type="Proteomes" id="UP001602058"/>
    </source>
</evidence>
<evidence type="ECO:0000313" key="2">
    <source>
        <dbReference type="EMBL" id="MFF4527162.1"/>
    </source>
</evidence>
<organism evidence="2 3">
    <name type="scientific">Streptomyces bluensis</name>
    <dbReference type="NCBI Taxonomy" id="33897"/>
    <lineage>
        <taxon>Bacteria</taxon>
        <taxon>Bacillati</taxon>
        <taxon>Actinomycetota</taxon>
        <taxon>Actinomycetes</taxon>
        <taxon>Kitasatosporales</taxon>
        <taxon>Streptomycetaceae</taxon>
        <taxon>Streptomyces</taxon>
    </lineage>
</organism>
<name>A0ABW6UVJ2_9ACTN</name>
<dbReference type="Gene3D" id="3.40.50.1820">
    <property type="entry name" value="alpha/beta hydrolase"/>
    <property type="match status" value="1"/>
</dbReference>
<dbReference type="PRINTS" id="PR00111">
    <property type="entry name" value="ABHYDROLASE"/>
</dbReference>
<dbReference type="RefSeq" id="WP_387892652.1">
    <property type="nucleotide sequence ID" value="NZ_JBIAWJ010000033.1"/>
</dbReference>
<keyword evidence="3" id="KW-1185">Reference proteome</keyword>
<dbReference type="InterPro" id="IPR029058">
    <property type="entry name" value="AB_hydrolase_fold"/>
</dbReference>
<dbReference type="SUPFAM" id="SSF53474">
    <property type="entry name" value="alpha/beta-Hydrolases"/>
    <property type="match status" value="1"/>
</dbReference>
<keyword evidence="2" id="KW-0378">Hydrolase</keyword>
<gene>
    <name evidence="2" type="ORF">ACFY1D_37960</name>
</gene>
<dbReference type="Pfam" id="PF12697">
    <property type="entry name" value="Abhydrolase_6"/>
    <property type="match status" value="1"/>
</dbReference>
<accession>A0ABW6UVJ2</accession>
<evidence type="ECO:0000259" key="1">
    <source>
        <dbReference type="Pfam" id="PF12697"/>
    </source>
</evidence>
<dbReference type="InterPro" id="IPR000073">
    <property type="entry name" value="AB_hydrolase_1"/>
</dbReference>
<comment type="caution">
    <text evidence="2">The sequence shown here is derived from an EMBL/GenBank/DDBJ whole genome shotgun (WGS) entry which is preliminary data.</text>
</comment>
<dbReference type="GO" id="GO:0016787">
    <property type="term" value="F:hydrolase activity"/>
    <property type="evidence" value="ECO:0007669"/>
    <property type="project" value="UniProtKB-KW"/>
</dbReference>